<comment type="similarity">
    <text evidence="3 5">Belongs to the archaeal flagellin family.</text>
</comment>
<dbReference type="GO" id="GO:0097589">
    <property type="term" value="C:archaeal-type flagellum"/>
    <property type="evidence" value="ECO:0007669"/>
    <property type="project" value="UniProtKB-SubCell"/>
</dbReference>
<evidence type="ECO:0000256" key="2">
    <source>
        <dbReference type="ARBA" id="ARBA00004618"/>
    </source>
</evidence>
<sequence length="338" mass="35282">MRKRGAVGIGTLIVFIAMVLVAAVAAAVLINTSGYLQQRAESTGRQTTKEVATGLQIDKVVGRISGNKIDKMGIYISLQAGGEPIDLSQTKLVLNDQKKLAILEYKDFTRVKISPDMDGKIFNTTLVGTSQNVTYNSASGDTISLTVSGTLEQDSNGNYVGTLTVTGGSLNTTSANNANFTISSGYLEVTGNSGNNIIITSGYLATNTGKTLPVKYANLTSPKSLSGGSVQFSADTINSGNITIASIWNVLDSDNTHFGLIIVQDVDGSLSGDVPTITSGDIAIIVVDTKAVFSDTSGIPTRTTVSVEVKPEFGASGFTAFTTPPSYGIGNNQVIELK</sequence>
<dbReference type="RefSeq" id="WP_084177531.1">
    <property type="nucleotide sequence ID" value="NZ_CP006019.1"/>
</dbReference>
<dbReference type="PANTHER" id="PTHR35903:SF1">
    <property type="entry name" value="FLAGELLIN B1"/>
    <property type="match status" value="1"/>
</dbReference>
<gene>
    <name evidence="6" type="ORF">PAP_04445</name>
</gene>
<dbReference type="OrthoDB" id="102632at2157"/>
<comment type="subcellular location">
    <subcellularLocation>
        <location evidence="2 5">Archaeal flagellum</location>
    </subcellularLocation>
</comment>
<dbReference type="GeneID" id="95970069"/>
<dbReference type="Pfam" id="PF01917">
    <property type="entry name" value="Flagellin_arch-type"/>
    <property type="match status" value="1"/>
</dbReference>
<accession>A0A075LRE3</accession>
<evidence type="ECO:0000313" key="6">
    <source>
        <dbReference type="EMBL" id="AIF69300.1"/>
    </source>
</evidence>
<name>A0A075LRE3_9EURY</name>
<evidence type="ECO:0000256" key="4">
    <source>
        <dbReference type="ARBA" id="ARBA00022440"/>
    </source>
</evidence>
<dbReference type="HOGENOM" id="CLU_051124_0_0_2"/>
<dbReference type="InterPro" id="IPR002774">
    <property type="entry name" value="Flagellin_arc-type"/>
</dbReference>
<proteinExistence type="inferred from homology"/>
<dbReference type="Proteomes" id="UP000027981">
    <property type="component" value="Chromosome"/>
</dbReference>
<evidence type="ECO:0000256" key="3">
    <source>
        <dbReference type="ARBA" id="ARBA00010256"/>
    </source>
</evidence>
<dbReference type="EMBL" id="CP006019">
    <property type="protein sequence ID" value="AIF69300.1"/>
    <property type="molecule type" value="Genomic_DNA"/>
</dbReference>
<reference evidence="6 7" key="2">
    <citation type="journal article" date="2015" name="Genome Announc.">
        <title>Complete Genome Sequence of Hyperthermophilic Piezophilic Archaeon Palaeococcus pacificus DY20341T, Isolated from Deep-Sea Hydrothermal Sediments.</title>
        <authorList>
            <person name="Zeng X."/>
            <person name="Jebbar M."/>
            <person name="Shao Z."/>
        </authorList>
    </citation>
    <scope>NUCLEOTIDE SEQUENCE [LARGE SCALE GENOMIC DNA]</scope>
    <source>
        <strain evidence="6 7">DY20341</strain>
    </source>
</reference>
<dbReference type="KEGG" id="ppac:PAP_04445"/>
<organism evidence="6 7">
    <name type="scientific">Palaeococcus pacificus DY20341</name>
    <dbReference type="NCBI Taxonomy" id="1343739"/>
    <lineage>
        <taxon>Archaea</taxon>
        <taxon>Methanobacteriati</taxon>
        <taxon>Methanobacteriota</taxon>
        <taxon>Thermococci</taxon>
        <taxon>Thermococcales</taxon>
        <taxon>Thermococcaceae</taxon>
        <taxon>Palaeococcus</taxon>
    </lineage>
</organism>
<dbReference type="STRING" id="1343739.PAP_04445"/>
<dbReference type="InterPro" id="IPR013373">
    <property type="entry name" value="Flagellin/pilin_N_arc"/>
</dbReference>
<keyword evidence="7" id="KW-1185">Reference proteome</keyword>
<dbReference type="eggNOG" id="arCOG01829">
    <property type="taxonomic scope" value="Archaea"/>
</dbReference>
<evidence type="ECO:0000256" key="5">
    <source>
        <dbReference type="RuleBase" id="RU361282"/>
    </source>
</evidence>
<comment type="function">
    <text evidence="1 5">Flagellin is the subunit protein which polymerizes to form the filaments of archaeal flagella.</text>
</comment>
<protein>
    <recommendedName>
        <fullName evidence="5">Flagellin</fullName>
    </recommendedName>
</protein>
<dbReference type="NCBIfam" id="TIGR02537">
    <property type="entry name" value="arch_flag_Nterm"/>
    <property type="match status" value="1"/>
</dbReference>
<dbReference type="AlphaFoldDB" id="A0A075LRE3"/>
<dbReference type="PANTHER" id="PTHR35903">
    <property type="entry name" value="FLAGELLIN B1"/>
    <property type="match status" value="1"/>
</dbReference>
<dbReference type="GO" id="GO:0005198">
    <property type="term" value="F:structural molecule activity"/>
    <property type="evidence" value="ECO:0007669"/>
    <property type="project" value="InterPro"/>
</dbReference>
<dbReference type="GO" id="GO:0097588">
    <property type="term" value="P:archaeal or bacterial-type flagellum-dependent cell motility"/>
    <property type="evidence" value="ECO:0007669"/>
    <property type="project" value="InterPro"/>
</dbReference>
<reference evidence="7" key="1">
    <citation type="submission" date="2013-06" db="EMBL/GenBank/DDBJ databases">
        <title>Complete Genome Sequence of Hyperthermophilic Palaeococcus pacificus DY20341T, Isolated from a Deep-Sea Hydrothermal Sediments.</title>
        <authorList>
            <person name="Zeng X."/>
            <person name="Shao Z."/>
        </authorList>
    </citation>
    <scope>NUCLEOTIDE SEQUENCE [LARGE SCALE GENOMIC DNA]</scope>
    <source>
        <strain evidence="7">DY20341</strain>
    </source>
</reference>
<evidence type="ECO:0000256" key="1">
    <source>
        <dbReference type="ARBA" id="ARBA00002236"/>
    </source>
</evidence>
<evidence type="ECO:0000313" key="7">
    <source>
        <dbReference type="Proteomes" id="UP000027981"/>
    </source>
</evidence>
<keyword evidence="4 5" id="KW-0974">Archaeal flagellum</keyword>